<sequence length="428" mass="46881">MKTFTFNTLPPLQDFQFLTDSSGYVLTQAGQLYQFAGQHTTLVETPRQFTVSHFYFRDQTHGALVGVSHVTEPPIQKGDLGVAVVPLLLLLWLAWKGRRQATTRRLAAASGFLLLTSGLLLSCSSAWQHYRTPDPASPHATLLTHAPLGPLSFHRYFANKGQQSFVALTQNQGRSWETHEIPTNFYPTALASVGRNFVVGTYARPQAGAVPLHGDGDLWVYGTDATRTPQLATNTGQHPQGIRLSRGVTGLLVSARDSALYVFGSDRMPTLPPSVMSATPGNIYVLPASLQPPTRLVDTPDTVDVQSLAQARTGELWVTMAGRKPHLSHGNLGYVALPTKRLLRLAAGQWQPVTVAPFTSFEQVVFVPGTPTGYLLADTGEVLETRTNGDAWHPLARQGVRRLHPWQHAITWLEGDNRLVLHAAPEKE</sequence>
<gene>
    <name evidence="1" type="ORF">GCM10022409_20920</name>
</gene>
<proteinExistence type="predicted"/>
<name>A0ABP7U6P7_9BACT</name>
<dbReference type="SUPFAM" id="SSF63829">
    <property type="entry name" value="Calcium-dependent phosphotriesterase"/>
    <property type="match status" value="1"/>
</dbReference>
<organism evidence="1 2">
    <name type="scientific">Hymenobacter glaciei</name>
    <dbReference type="NCBI Taxonomy" id="877209"/>
    <lineage>
        <taxon>Bacteria</taxon>
        <taxon>Pseudomonadati</taxon>
        <taxon>Bacteroidota</taxon>
        <taxon>Cytophagia</taxon>
        <taxon>Cytophagales</taxon>
        <taxon>Hymenobacteraceae</taxon>
        <taxon>Hymenobacter</taxon>
    </lineage>
</organism>
<dbReference type="RefSeq" id="WP_345053833.1">
    <property type="nucleotide sequence ID" value="NZ_BAABDK010000016.1"/>
</dbReference>
<comment type="caution">
    <text evidence="1">The sequence shown here is derived from an EMBL/GenBank/DDBJ whole genome shotgun (WGS) entry which is preliminary data.</text>
</comment>
<evidence type="ECO:0008006" key="3">
    <source>
        <dbReference type="Google" id="ProtNLM"/>
    </source>
</evidence>
<accession>A0ABP7U6P7</accession>
<dbReference type="EMBL" id="BAABDK010000016">
    <property type="protein sequence ID" value="GAA4035908.1"/>
    <property type="molecule type" value="Genomic_DNA"/>
</dbReference>
<dbReference type="Proteomes" id="UP001501469">
    <property type="component" value="Unassembled WGS sequence"/>
</dbReference>
<reference evidence="2" key="1">
    <citation type="journal article" date="2019" name="Int. J. Syst. Evol. Microbiol.">
        <title>The Global Catalogue of Microorganisms (GCM) 10K type strain sequencing project: providing services to taxonomists for standard genome sequencing and annotation.</title>
        <authorList>
            <consortium name="The Broad Institute Genomics Platform"/>
            <consortium name="The Broad Institute Genome Sequencing Center for Infectious Disease"/>
            <person name="Wu L."/>
            <person name="Ma J."/>
        </authorList>
    </citation>
    <scope>NUCLEOTIDE SEQUENCE [LARGE SCALE GENOMIC DNA]</scope>
    <source>
        <strain evidence="2">JCM 17225</strain>
    </source>
</reference>
<evidence type="ECO:0000313" key="1">
    <source>
        <dbReference type="EMBL" id="GAA4035908.1"/>
    </source>
</evidence>
<evidence type="ECO:0000313" key="2">
    <source>
        <dbReference type="Proteomes" id="UP001501469"/>
    </source>
</evidence>
<protein>
    <recommendedName>
        <fullName evidence="3">Photosynthesis system II assembly factor Ycf48/Hcf136-like domain-containing protein</fullName>
    </recommendedName>
</protein>
<keyword evidence="2" id="KW-1185">Reference proteome</keyword>